<proteinExistence type="predicted"/>
<reference evidence="7" key="1">
    <citation type="submission" date="2016-10" db="EMBL/GenBank/DDBJ databases">
        <authorList>
            <person name="Varghese N."/>
            <person name="Submissions S."/>
        </authorList>
    </citation>
    <scope>NUCLEOTIDE SEQUENCE [LARGE SCALE GENOMIC DNA]</scope>
    <source>
        <strain evidence="7">DSM 123</strain>
    </source>
</reference>
<dbReference type="InterPro" id="IPR001129">
    <property type="entry name" value="Membr-assoc_MAPEG"/>
</dbReference>
<evidence type="ECO:0000313" key="6">
    <source>
        <dbReference type="EMBL" id="SEP23424.1"/>
    </source>
</evidence>
<feature type="transmembrane region" description="Helical" evidence="5">
    <location>
        <begin position="114"/>
        <end position="132"/>
    </location>
</feature>
<feature type="transmembrane region" description="Helical" evidence="5">
    <location>
        <begin position="12"/>
        <end position="31"/>
    </location>
</feature>
<dbReference type="PANTHER" id="PTHR35371:SF1">
    <property type="entry name" value="BLR7753 PROTEIN"/>
    <property type="match status" value="1"/>
</dbReference>
<dbReference type="InterPro" id="IPR023352">
    <property type="entry name" value="MAPEG-like_dom_sf"/>
</dbReference>
<evidence type="ECO:0000256" key="3">
    <source>
        <dbReference type="ARBA" id="ARBA00022989"/>
    </source>
</evidence>
<evidence type="ECO:0000256" key="5">
    <source>
        <dbReference type="SAM" id="Phobius"/>
    </source>
</evidence>
<evidence type="ECO:0000313" key="7">
    <source>
        <dbReference type="Proteomes" id="UP000199615"/>
    </source>
</evidence>
<evidence type="ECO:0000256" key="4">
    <source>
        <dbReference type="ARBA" id="ARBA00023136"/>
    </source>
</evidence>
<protein>
    <submittedName>
        <fullName evidence="6">Uncharacterized conserved protein, MAPEG superfamily</fullName>
    </submittedName>
</protein>
<evidence type="ECO:0000256" key="1">
    <source>
        <dbReference type="ARBA" id="ARBA00004370"/>
    </source>
</evidence>
<keyword evidence="4 5" id="KW-0472">Membrane</keyword>
<dbReference type="Gene3D" id="1.20.120.550">
    <property type="entry name" value="Membrane associated eicosanoid/glutathione metabolism-like domain"/>
    <property type="match status" value="1"/>
</dbReference>
<dbReference type="AlphaFoldDB" id="A0A1H8W6Z1"/>
<dbReference type="EMBL" id="FODT01000011">
    <property type="protein sequence ID" value="SEP23424.1"/>
    <property type="molecule type" value="Genomic_DNA"/>
</dbReference>
<gene>
    <name evidence="6" type="ORF">SAMN05444123_11153</name>
</gene>
<keyword evidence="2 5" id="KW-0812">Transmembrane</keyword>
<organism evidence="6 7">
    <name type="scientific">Rhodopseudomonas pseudopalustris</name>
    <dbReference type="NCBI Taxonomy" id="1513892"/>
    <lineage>
        <taxon>Bacteria</taxon>
        <taxon>Pseudomonadati</taxon>
        <taxon>Pseudomonadota</taxon>
        <taxon>Alphaproteobacteria</taxon>
        <taxon>Hyphomicrobiales</taxon>
        <taxon>Nitrobacteraceae</taxon>
        <taxon>Rhodopseudomonas</taxon>
    </lineage>
</organism>
<feature type="transmembrane region" description="Helical" evidence="5">
    <location>
        <begin position="85"/>
        <end position="107"/>
    </location>
</feature>
<evidence type="ECO:0000256" key="2">
    <source>
        <dbReference type="ARBA" id="ARBA00022692"/>
    </source>
</evidence>
<dbReference type="PANTHER" id="PTHR35371">
    <property type="entry name" value="INNER MEMBRANE PROTEIN"/>
    <property type="match status" value="1"/>
</dbReference>
<dbReference type="RefSeq" id="WP_011500971.1">
    <property type="nucleotide sequence ID" value="NZ_FODT01000011.1"/>
</dbReference>
<name>A0A1H8W6Z1_9BRAD</name>
<dbReference type="OrthoDB" id="7743618at2"/>
<dbReference type="GO" id="GO:0016020">
    <property type="term" value="C:membrane"/>
    <property type="evidence" value="ECO:0007669"/>
    <property type="project" value="UniProtKB-SubCell"/>
</dbReference>
<dbReference type="SUPFAM" id="SSF161084">
    <property type="entry name" value="MAPEG domain-like"/>
    <property type="match status" value="1"/>
</dbReference>
<comment type="subcellular location">
    <subcellularLocation>
        <location evidence="1">Membrane</location>
    </subcellularLocation>
</comment>
<keyword evidence="7" id="KW-1185">Reference proteome</keyword>
<dbReference type="Proteomes" id="UP000199615">
    <property type="component" value="Unassembled WGS sequence"/>
</dbReference>
<keyword evidence="3 5" id="KW-1133">Transmembrane helix</keyword>
<dbReference type="Pfam" id="PF01124">
    <property type="entry name" value="MAPEG"/>
    <property type="match status" value="1"/>
</dbReference>
<sequence>MQPMPIEITVLGWSVVLLIVQMFLASVPAMLELGGPYQAGPRDEGKVAQGRFAGRANRAFRNLLETYPAFVALALALAVTGKTGGYAATAAVIWLVARVLYAPLYIIEIPFARSLVWFVALLALIAMLIRLMS</sequence>
<accession>A0A1H8W6Z1</accession>